<dbReference type="Proteomes" id="UP000030200">
    <property type="component" value="Segment"/>
</dbReference>
<evidence type="ECO:0000313" key="1">
    <source>
        <dbReference type="EMBL" id="AIW02589.1"/>
    </source>
</evidence>
<name>A0A0A0RT44_9CAUD</name>
<dbReference type="GeneID" id="26796820"/>
<keyword evidence="2" id="KW-1185">Reference proteome</keyword>
<dbReference type="RefSeq" id="YP_009225816.1">
    <property type="nucleotide sequence ID" value="NC_029098.1"/>
</dbReference>
<accession>A0A0A0RT44</accession>
<dbReference type="EMBL" id="KM652554">
    <property type="protein sequence ID" value="AIW02589.1"/>
    <property type="molecule type" value="Genomic_DNA"/>
</dbReference>
<dbReference type="OrthoDB" id="16430at10239"/>
<dbReference type="KEGG" id="vg:26796820"/>
<proteinExistence type="predicted"/>
<gene>
    <name evidence="1" type="primary">91</name>
    <name evidence="1" type="ORF">PBI_JAY2JAY_91</name>
</gene>
<protein>
    <submittedName>
        <fullName evidence="1">Uncharacterized protein</fullName>
    </submittedName>
</protein>
<reference evidence="1 2" key="1">
    <citation type="submission" date="2014-09" db="EMBL/GenBank/DDBJ databases">
        <authorList>
            <person name="Gicewicz E.A."/>
            <person name="Hiryak K.M."/>
            <person name="Horoschock A.N."/>
            <person name="Kneeream E.R."/>
            <person name="Luchetta J."/>
            <person name="Mikolon A.R."/>
            <person name="Smith S.N."/>
            <person name="Svintozelskiy S."/>
            <person name="Yucha M.L."/>
            <person name="Manna D.P."/>
            <person name="Pidcock K.A."/>
            <person name="Laing C.E."/>
            <person name="Schaff J.E."/>
            <person name="Dashiell C.L."/>
            <person name="Macialek J.A."/>
            <person name="Anders K.R."/>
            <person name="Braun M.A."/>
            <person name="Delesalle V.A."/>
            <person name="Hughes L.E."/>
            <person name="Ware V.C."/>
            <person name="Bradley K.W."/>
            <person name="Barker L.P."/>
            <person name="Asai D.J."/>
            <person name="Bowman C.A."/>
            <person name="Russell D.A."/>
            <person name="Pope W.H."/>
            <person name="Jacobs-Sera D."/>
            <person name="Hendrix R.W."/>
            <person name="Hatfull G.F."/>
        </authorList>
    </citation>
    <scope>NUCLEOTIDE SEQUENCE [LARGE SCALE GENOMIC DNA]</scope>
</reference>
<organism evidence="1 2">
    <name type="scientific">Streptomyces phage Jay2Jay</name>
    <dbReference type="NCBI Taxonomy" id="1556290"/>
    <lineage>
        <taxon>Viruses</taxon>
        <taxon>Duplodnaviria</taxon>
        <taxon>Heunggongvirae</taxon>
        <taxon>Uroviricota</taxon>
        <taxon>Caudoviricetes</taxon>
        <taxon>Stanwilliamsviridae</taxon>
        <taxon>Boydwoodruffvirinae</taxon>
        <taxon>Samistivirus</taxon>
        <taxon>Samistivirus jay2jay</taxon>
    </lineage>
</organism>
<sequence>MSDLTPLEHISRIGEFQEVHDFMEDPELDEAMAIMVQLMMNPNLKPETNQKLIVQLQAYAAKFSMLASIYSTIKKAPAGSPNNYKKNIYYTTAESLDKLVQALKYTFKLPY</sequence>
<evidence type="ECO:0000313" key="2">
    <source>
        <dbReference type="Proteomes" id="UP000030200"/>
    </source>
</evidence>